<dbReference type="Proteomes" id="UP000823775">
    <property type="component" value="Unassembled WGS sequence"/>
</dbReference>
<organism evidence="2 3">
    <name type="scientific">Datura stramonium</name>
    <name type="common">Jimsonweed</name>
    <name type="synonym">Common thornapple</name>
    <dbReference type="NCBI Taxonomy" id="4076"/>
    <lineage>
        <taxon>Eukaryota</taxon>
        <taxon>Viridiplantae</taxon>
        <taxon>Streptophyta</taxon>
        <taxon>Embryophyta</taxon>
        <taxon>Tracheophyta</taxon>
        <taxon>Spermatophyta</taxon>
        <taxon>Magnoliopsida</taxon>
        <taxon>eudicotyledons</taxon>
        <taxon>Gunneridae</taxon>
        <taxon>Pentapetalae</taxon>
        <taxon>asterids</taxon>
        <taxon>lamiids</taxon>
        <taxon>Solanales</taxon>
        <taxon>Solanaceae</taxon>
        <taxon>Solanoideae</taxon>
        <taxon>Datureae</taxon>
        <taxon>Datura</taxon>
    </lineage>
</organism>
<reference evidence="2 3" key="1">
    <citation type="journal article" date="2021" name="BMC Genomics">
        <title>Datura genome reveals duplications of psychoactive alkaloid biosynthetic genes and high mutation rate following tissue culture.</title>
        <authorList>
            <person name="Rajewski A."/>
            <person name="Carter-House D."/>
            <person name="Stajich J."/>
            <person name="Litt A."/>
        </authorList>
    </citation>
    <scope>NUCLEOTIDE SEQUENCE [LARGE SCALE GENOMIC DNA]</scope>
    <source>
        <strain evidence="2">AR-01</strain>
    </source>
</reference>
<comment type="caution">
    <text evidence="2">The sequence shown here is derived from an EMBL/GenBank/DDBJ whole genome shotgun (WGS) entry which is preliminary data.</text>
</comment>
<gene>
    <name evidence="2" type="ORF">HAX54_008897</name>
</gene>
<proteinExistence type="predicted"/>
<name>A0ABS8TE65_DATST</name>
<feature type="region of interest" description="Disordered" evidence="1">
    <location>
        <begin position="12"/>
        <end position="37"/>
    </location>
</feature>
<keyword evidence="3" id="KW-1185">Reference proteome</keyword>
<evidence type="ECO:0000256" key="1">
    <source>
        <dbReference type="SAM" id="MobiDB-lite"/>
    </source>
</evidence>
<evidence type="ECO:0000313" key="3">
    <source>
        <dbReference type="Proteomes" id="UP000823775"/>
    </source>
</evidence>
<protein>
    <submittedName>
        <fullName evidence="2">Uncharacterized protein</fullName>
    </submittedName>
</protein>
<accession>A0ABS8TE65</accession>
<dbReference type="EMBL" id="JACEIK010001476">
    <property type="protein sequence ID" value="MCD7469724.1"/>
    <property type="molecule type" value="Genomic_DNA"/>
</dbReference>
<evidence type="ECO:0000313" key="2">
    <source>
        <dbReference type="EMBL" id="MCD7469724.1"/>
    </source>
</evidence>
<sequence length="107" mass="12115">MLHHGELLVDFSSTFSPFSGSSPNPTTRPSPTARSSPEACPVVYGVLQSHYFHLRLPVGTNYGIKRTKYRHLEDGDYNFSDMMKFSLSSDGGAGVLRSWLWFDYRLH</sequence>